<protein>
    <recommendedName>
        <fullName evidence="3">F-box domain-containing protein</fullName>
    </recommendedName>
</protein>
<dbReference type="AlphaFoldDB" id="A0AAD5S4W9"/>
<accession>A0AAD5S4W9</accession>
<keyword evidence="2" id="KW-1185">Reference proteome</keyword>
<dbReference type="EMBL" id="JADGJD010001409">
    <property type="protein sequence ID" value="KAJ3042598.1"/>
    <property type="molecule type" value="Genomic_DNA"/>
</dbReference>
<evidence type="ECO:0008006" key="3">
    <source>
        <dbReference type="Google" id="ProtNLM"/>
    </source>
</evidence>
<evidence type="ECO:0000313" key="2">
    <source>
        <dbReference type="Proteomes" id="UP001212841"/>
    </source>
</evidence>
<sequence length="228" mass="26165">MAPPCHIARVPEHILLQIFEYIQPRHGDRTYYVPSSTKPVTLEVQYLLDGPRPRMILHRPYDQHLAQVCLLWRITAFRLREGNCLKPTVFNSRSSNEGYHIFLADPLRVKAVRVLEMENDPDRIGTAIIHIFARYASFSNLQNVSLMECQEDTISAFERYLGAPLRLRKIHLEEFLTLAAPSNVPSDITIPSLTELCVHSNTIILDFAAFAPRLESLRIVQHPKEAQN</sequence>
<gene>
    <name evidence="1" type="ORF">HK097_001976</name>
</gene>
<evidence type="ECO:0000313" key="1">
    <source>
        <dbReference type="EMBL" id="KAJ3042598.1"/>
    </source>
</evidence>
<dbReference type="Proteomes" id="UP001212841">
    <property type="component" value="Unassembled WGS sequence"/>
</dbReference>
<name>A0AAD5S4W9_9FUNG</name>
<organism evidence="1 2">
    <name type="scientific">Rhizophlyctis rosea</name>
    <dbReference type="NCBI Taxonomy" id="64517"/>
    <lineage>
        <taxon>Eukaryota</taxon>
        <taxon>Fungi</taxon>
        <taxon>Fungi incertae sedis</taxon>
        <taxon>Chytridiomycota</taxon>
        <taxon>Chytridiomycota incertae sedis</taxon>
        <taxon>Chytridiomycetes</taxon>
        <taxon>Rhizophlyctidales</taxon>
        <taxon>Rhizophlyctidaceae</taxon>
        <taxon>Rhizophlyctis</taxon>
    </lineage>
</organism>
<feature type="non-terminal residue" evidence="1">
    <location>
        <position position="228"/>
    </location>
</feature>
<proteinExistence type="predicted"/>
<comment type="caution">
    <text evidence="1">The sequence shown here is derived from an EMBL/GenBank/DDBJ whole genome shotgun (WGS) entry which is preliminary data.</text>
</comment>
<reference evidence="1" key="1">
    <citation type="submission" date="2020-05" db="EMBL/GenBank/DDBJ databases">
        <title>Phylogenomic resolution of chytrid fungi.</title>
        <authorList>
            <person name="Stajich J.E."/>
            <person name="Amses K."/>
            <person name="Simmons R."/>
            <person name="Seto K."/>
            <person name="Myers J."/>
            <person name="Bonds A."/>
            <person name="Quandt C.A."/>
            <person name="Barry K."/>
            <person name="Liu P."/>
            <person name="Grigoriev I."/>
            <person name="Longcore J.E."/>
            <person name="James T.Y."/>
        </authorList>
    </citation>
    <scope>NUCLEOTIDE SEQUENCE</scope>
    <source>
        <strain evidence="1">JEL0318</strain>
    </source>
</reference>